<keyword evidence="1 6" id="KW-0963">Cytoplasm</keyword>
<dbReference type="Pfam" id="PF02527">
    <property type="entry name" value="GidB"/>
    <property type="match status" value="1"/>
</dbReference>
<dbReference type="Proteomes" id="UP000291613">
    <property type="component" value="Unassembled WGS sequence"/>
</dbReference>
<feature type="binding site" evidence="6">
    <location>
        <position position="78"/>
    </location>
    <ligand>
        <name>S-adenosyl-L-methionine</name>
        <dbReference type="ChEBI" id="CHEBI:59789"/>
    </ligand>
</feature>
<dbReference type="GO" id="GO:0005829">
    <property type="term" value="C:cytosol"/>
    <property type="evidence" value="ECO:0007669"/>
    <property type="project" value="TreeGrafter"/>
</dbReference>
<reference evidence="7 8" key="1">
    <citation type="submission" date="2019-02" db="EMBL/GenBank/DDBJ databases">
        <title>Hansschlegelia quercus sp. nov., a novel methylotrophic bacterium from buds of oak (Quercus robur L.).</title>
        <authorList>
            <person name="Agafonova N.V."/>
            <person name="Kaparullina E.N."/>
            <person name="Grouzdev D.S."/>
            <person name="Doronina N.V."/>
        </authorList>
    </citation>
    <scope>NUCLEOTIDE SEQUENCE [LARGE SCALE GENOMIC DNA]</scope>
    <source>
        <strain evidence="7 8">Dub</strain>
    </source>
</reference>
<dbReference type="EMBL" id="SIUB01000003">
    <property type="protein sequence ID" value="TBN53668.1"/>
    <property type="molecule type" value="Genomic_DNA"/>
</dbReference>
<comment type="subcellular location">
    <subcellularLocation>
        <location evidence="6">Cytoplasm</location>
    </subcellularLocation>
</comment>
<keyword evidence="2 6" id="KW-0698">rRNA processing</keyword>
<dbReference type="GO" id="GO:0070043">
    <property type="term" value="F:rRNA (guanine-N7-)-methyltransferase activity"/>
    <property type="evidence" value="ECO:0007669"/>
    <property type="project" value="UniProtKB-UniRule"/>
</dbReference>
<feature type="binding site" evidence="6">
    <location>
        <begin position="129"/>
        <end position="130"/>
    </location>
    <ligand>
        <name>S-adenosyl-L-methionine</name>
        <dbReference type="ChEBI" id="CHEBI:59789"/>
    </ligand>
</feature>
<dbReference type="OrthoDB" id="9808773at2"/>
<dbReference type="EC" id="2.1.1.170" evidence="6"/>
<evidence type="ECO:0000313" key="7">
    <source>
        <dbReference type="EMBL" id="TBN53668.1"/>
    </source>
</evidence>
<dbReference type="NCBIfam" id="TIGR00138">
    <property type="entry name" value="rsmG_gidB"/>
    <property type="match status" value="1"/>
</dbReference>
<dbReference type="AlphaFoldDB" id="A0A4Q9GI27"/>
<evidence type="ECO:0000256" key="5">
    <source>
        <dbReference type="ARBA" id="ARBA00022691"/>
    </source>
</evidence>
<feature type="binding site" evidence="6">
    <location>
        <position position="146"/>
    </location>
    <ligand>
        <name>S-adenosyl-L-methionine</name>
        <dbReference type="ChEBI" id="CHEBI:59789"/>
    </ligand>
</feature>
<feature type="binding site" evidence="6">
    <location>
        <position position="83"/>
    </location>
    <ligand>
        <name>S-adenosyl-L-methionine</name>
        <dbReference type="ChEBI" id="CHEBI:59789"/>
    </ligand>
</feature>
<evidence type="ECO:0000256" key="1">
    <source>
        <dbReference type="ARBA" id="ARBA00022490"/>
    </source>
</evidence>
<dbReference type="RefSeq" id="WP_131002696.1">
    <property type="nucleotide sequence ID" value="NZ_JBHSZR010000003.1"/>
</dbReference>
<comment type="function">
    <text evidence="6">Specifically methylates the N7 position of guanine in position 527 of 16S rRNA.</text>
</comment>
<gene>
    <name evidence="6 7" type="primary">rsmG</name>
    <name evidence="7" type="ORF">EYR15_07635</name>
</gene>
<dbReference type="InterPro" id="IPR003682">
    <property type="entry name" value="rRNA_ssu_MeTfrase_G"/>
</dbReference>
<dbReference type="InterPro" id="IPR029063">
    <property type="entry name" value="SAM-dependent_MTases_sf"/>
</dbReference>
<protein>
    <recommendedName>
        <fullName evidence="6">Ribosomal RNA small subunit methyltransferase G</fullName>
        <ecNumber evidence="6">2.1.1.170</ecNumber>
    </recommendedName>
    <alternativeName>
        <fullName evidence="6">16S rRNA 7-methylguanosine methyltransferase</fullName>
        <shortName evidence="6">16S rRNA m7G methyltransferase</shortName>
    </alternativeName>
</protein>
<dbReference type="PANTHER" id="PTHR31760">
    <property type="entry name" value="S-ADENOSYL-L-METHIONINE-DEPENDENT METHYLTRANSFERASES SUPERFAMILY PROTEIN"/>
    <property type="match status" value="1"/>
</dbReference>
<dbReference type="HAMAP" id="MF_00074">
    <property type="entry name" value="16SrRNA_methyltr_G"/>
    <property type="match status" value="1"/>
</dbReference>
<dbReference type="PIRSF" id="PIRSF003078">
    <property type="entry name" value="GidB"/>
    <property type="match status" value="1"/>
</dbReference>
<proteinExistence type="inferred from homology"/>
<evidence type="ECO:0000256" key="3">
    <source>
        <dbReference type="ARBA" id="ARBA00022603"/>
    </source>
</evidence>
<evidence type="ECO:0000256" key="6">
    <source>
        <dbReference type="HAMAP-Rule" id="MF_00074"/>
    </source>
</evidence>
<comment type="similarity">
    <text evidence="6">Belongs to the methyltransferase superfamily. RNA methyltransferase RsmG family.</text>
</comment>
<evidence type="ECO:0000256" key="2">
    <source>
        <dbReference type="ARBA" id="ARBA00022552"/>
    </source>
</evidence>
<evidence type="ECO:0000256" key="4">
    <source>
        <dbReference type="ARBA" id="ARBA00022679"/>
    </source>
</evidence>
<dbReference type="SUPFAM" id="SSF53335">
    <property type="entry name" value="S-adenosyl-L-methionine-dependent methyltransferases"/>
    <property type="match status" value="1"/>
</dbReference>
<comment type="catalytic activity">
    <reaction evidence="6">
        <text>guanosine(527) in 16S rRNA + S-adenosyl-L-methionine = N(7)-methylguanosine(527) in 16S rRNA + S-adenosyl-L-homocysteine</text>
        <dbReference type="Rhea" id="RHEA:42732"/>
        <dbReference type="Rhea" id="RHEA-COMP:10209"/>
        <dbReference type="Rhea" id="RHEA-COMP:10210"/>
        <dbReference type="ChEBI" id="CHEBI:57856"/>
        <dbReference type="ChEBI" id="CHEBI:59789"/>
        <dbReference type="ChEBI" id="CHEBI:74269"/>
        <dbReference type="ChEBI" id="CHEBI:74480"/>
        <dbReference type="EC" id="2.1.1.170"/>
    </reaction>
</comment>
<dbReference type="PANTHER" id="PTHR31760:SF0">
    <property type="entry name" value="S-ADENOSYL-L-METHIONINE-DEPENDENT METHYLTRANSFERASES SUPERFAMILY PROTEIN"/>
    <property type="match status" value="1"/>
</dbReference>
<comment type="caution">
    <text evidence="7">The sequence shown here is derived from an EMBL/GenBank/DDBJ whole genome shotgun (WGS) entry which is preliminary data.</text>
</comment>
<accession>A0A4Q9GI27</accession>
<sequence length="214" mass="22809">MSREADRQDVKTRFNVPRETLARLDVLVAALDRWQAKTNLVAPSTLPDVWSRHIADSLQLISLVDRKPGDPIVWVDLGSGGGFPGLPVAAALGSACAMHLVESNAKKAAFLREAARAIGVSATIHAARSEDVIGSEIETADIVSARALASLGDLIRLAAPLLKTGAIGLFPKGREASAELTEAEKCWKFQASLHPSLTDADARIVRVERFDGGL</sequence>
<name>A0A4Q9GI27_9HYPH</name>
<evidence type="ECO:0000313" key="8">
    <source>
        <dbReference type="Proteomes" id="UP000291613"/>
    </source>
</evidence>
<keyword evidence="4 6" id="KW-0808">Transferase</keyword>
<keyword evidence="5 6" id="KW-0949">S-adenosyl-L-methionine</keyword>
<comment type="caution">
    <text evidence="6">Lacks conserved residue(s) required for the propagation of feature annotation.</text>
</comment>
<organism evidence="7 8">
    <name type="scientific">Hansschlegelia quercus</name>
    <dbReference type="NCBI Taxonomy" id="2528245"/>
    <lineage>
        <taxon>Bacteria</taxon>
        <taxon>Pseudomonadati</taxon>
        <taxon>Pseudomonadota</taxon>
        <taxon>Alphaproteobacteria</taxon>
        <taxon>Hyphomicrobiales</taxon>
        <taxon>Methylopilaceae</taxon>
        <taxon>Hansschlegelia</taxon>
    </lineage>
</organism>
<keyword evidence="8" id="KW-1185">Reference proteome</keyword>
<keyword evidence="3 6" id="KW-0489">Methyltransferase</keyword>
<dbReference type="Gene3D" id="3.40.50.150">
    <property type="entry name" value="Vaccinia Virus protein VP39"/>
    <property type="match status" value="1"/>
</dbReference>